<accession>A0A5N5H441</accession>
<reference evidence="2" key="2">
    <citation type="submission" date="2019-10" db="EMBL/GenBank/DDBJ databases">
        <title>A de novo genome assembly of a pear dwarfing rootstock.</title>
        <authorList>
            <person name="Wang F."/>
            <person name="Wang J."/>
            <person name="Li S."/>
            <person name="Zhang Y."/>
            <person name="Fang M."/>
            <person name="Ma L."/>
            <person name="Zhao Y."/>
            <person name="Jiang S."/>
        </authorList>
    </citation>
    <scope>NUCLEOTIDE SEQUENCE [LARGE SCALE GENOMIC DNA]</scope>
</reference>
<protein>
    <submittedName>
        <fullName evidence="1">Uncharacterized protein</fullName>
    </submittedName>
</protein>
<dbReference type="EMBL" id="SMOL01000231">
    <property type="protein sequence ID" value="KAB2622685.1"/>
    <property type="molecule type" value="Genomic_DNA"/>
</dbReference>
<reference evidence="1 2" key="3">
    <citation type="submission" date="2019-11" db="EMBL/GenBank/DDBJ databases">
        <title>A de novo genome assembly of a pear dwarfing rootstock.</title>
        <authorList>
            <person name="Wang F."/>
            <person name="Wang J."/>
            <person name="Li S."/>
            <person name="Zhang Y."/>
            <person name="Fang M."/>
            <person name="Ma L."/>
            <person name="Zhao Y."/>
            <person name="Jiang S."/>
        </authorList>
    </citation>
    <scope>NUCLEOTIDE SEQUENCE [LARGE SCALE GENOMIC DNA]</scope>
    <source>
        <strain evidence="1">S2</strain>
        <tissue evidence="1">Leaf</tissue>
    </source>
</reference>
<dbReference type="Proteomes" id="UP000327157">
    <property type="component" value="Chromosome 4"/>
</dbReference>
<keyword evidence="2" id="KW-1185">Reference proteome</keyword>
<name>A0A5N5H441_9ROSA</name>
<organism evidence="1 2">
    <name type="scientific">Pyrus ussuriensis x Pyrus communis</name>
    <dbReference type="NCBI Taxonomy" id="2448454"/>
    <lineage>
        <taxon>Eukaryota</taxon>
        <taxon>Viridiplantae</taxon>
        <taxon>Streptophyta</taxon>
        <taxon>Embryophyta</taxon>
        <taxon>Tracheophyta</taxon>
        <taxon>Spermatophyta</taxon>
        <taxon>Magnoliopsida</taxon>
        <taxon>eudicotyledons</taxon>
        <taxon>Gunneridae</taxon>
        <taxon>Pentapetalae</taxon>
        <taxon>rosids</taxon>
        <taxon>fabids</taxon>
        <taxon>Rosales</taxon>
        <taxon>Rosaceae</taxon>
        <taxon>Amygdaloideae</taxon>
        <taxon>Maleae</taxon>
        <taxon>Pyrus</taxon>
    </lineage>
</organism>
<reference evidence="1 2" key="1">
    <citation type="submission" date="2019-09" db="EMBL/GenBank/DDBJ databases">
        <authorList>
            <person name="Ou C."/>
        </authorList>
    </citation>
    <scope>NUCLEOTIDE SEQUENCE [LARGE SCALE GENOMIC DNA]</scope>
    <source>
        <strain evidence="1">S2</strain>
        <tissue evidence="1">Leaf</tissue>
    </source>
</reference>
<evidence type="ECO:0000313" key="1">
    <source>
        <dbReference type="EMBL" id="KAB2622685.1"/>
    </source>
</evidence>
<comment type="caution">
    <text evidence="1">The sequence shown here is derived from an EMBL/GenBank/DDBJ whole genome shotgun (WGS) entry which is preliminary data.</text>
</comment>
<sequence length="106" mass="12637">MLEAKANQAPTERREVVILNQTPQRTDLSPPMVENQEGCQWKPLTIVPRQTDKWKVTVRTPELKLYAYSDKAVEYGETRWKQIKLKVKLRQPKPMWERKKRKTMDT</sequence>
<proteinExistence type="predicted"/>
<evidence type="ECO:0000313" key="2">
    <source>
        <dbReference type="Proteomes" id="UP000327157"/>
    </source>
</evidence>
<dbReference type="AlphaFoldDB" id="A0A5N5H441"/>
<gene>
    <name evidence="1" type="ORF">D8674_024867</name>
</gene>